<sequence>MPHATNVFLNLSLLSNPSTLVITGDEGGGCDDDEMLSKGMVKIQGERTEMAIADAAEGESKWRELDMLWSFHLILWKKKQKETTKGSKRILSNSEKKMRKGELIEARDSTASVQVLKGIKLIVRGKGEMAI</sequence>
<reference evidence="2 3" key="1">
    <citation type="journal article" date="2021" name="Commun. Biol.">
        <title>The genome of Shorea leprosula (Dipterocarpaceae) highlights the ecological relevance of drought in aseasonal tropical rainforests.</title>
        <authorList>
            <person name="Ng K.K.S."/>
            <person name="Kobayashi M.J."/>
            <person name="Fawcett J.A."/>
            <person name="Hatakeyama M."/>
            <person name="Paape T."/>
            <person name="Ng C.H."/>
            <person name="Ang C.C."/>
            <person name="Tnah L.H."/>
            <person name="Lee C.T."/>
            <person name="Nishiyama T."/>
            <person name="Sese J."/>
            <person name="O'Brien M.J."/>
            <person name="Copetti D."/>
            <person name="Mohd Noor M.I."/>
            <person name="Ong R.C."/>
            <person name="Putra M."/>
            <person name="Sireger I.Z."/>
            <person name="Indrioko S."/>
            <person name="Kosugi Y."/>
            <person name="Izuno A."/>
            <person name="Isagi Y."/>
            <person name="Lee S.L."/>
            <person name="Shimizu K.K."/>
        </authorList>
    </citation>
    <scope>NUCLEOTIDE SEQUENCE [LARGE SCALE GENOMIC DNA]</scope>
    <source>
        <strain evidence="2">214</strain>
    </source>
</reference>
<evidence type="ECO:0000313" key="2">
    <source>
        <dbReference type="EMBL" id="GKV35617.1"/>
    </source>
</evidence>
<keyword evidence="1" id="KW-0732">Signal</keyword>
<organism evidence="2 3">
    <name type="scientific">Rubroshorea leprosula</name>
    <dbReference type="NCBI Taxonomy" id="152421"/>
    <lineage>
        <taxon>Eukaryota</taxon>
        <taxon>Viridiplantae</taxon>
        <taxon>Streptophyta</taxon>
        <taxon>Embryophyta</taxon>
        <taxon>Tracheophyta</taxon>
        <taxon>Spermatophyta</taxon>
        <taxon>Magnoliopsida</taxon>
        <taxon>eudicotyledons</taxon>
        <taxon>Gunneridae</taxon>
        <taxon>Pentapetalae</taxon>
        <taxon>rosids</taxon>
        <taxon>malvids</taxon>
        <taxon>Malvales</taxon>
        <taxon>Dipterocarpaceae</taxon>
        <taxon>Rubroshorea</taxon>
    </lineage>
</organism>
<evidence type="ECO:0000313" key="3">
    <source>
        <dbReference type="Proteomes" id="UP001054252"/>
    </source>
</evidence>
<evidence type="ECO:0000256" key="1">
    <source>
        <dbReference type="SAM" id="SignalP"/>
    </source>
</evidence>
<proteinExistence type="predicted"/>
<dbReference type="Proteomes" id="UP001054252">
    <property type="component" value="Unassembled WGS sequence"/>
</dbReference>
<dbReference type="AlphaFoldDB" id="A0AAV5LF68"/>
<accession>A0AAV5LF68</accession>
<dbReference type="EMBL" id="BPVZ01000112">
    <property type="protein sequence ID" value="GKV35617.1"/>
    <property type="molecule type" value="Genomic_DNA"/>
</dbReference>
<comment type="caution">
    <text evidence="2">The sequence shown here is derived from an EMBL/GenBank/DDBJ whole genome shotgun (WGS) entry which is preliminary data.</text>
</comment>
<gene>
    <name evidence="2" type="ORF">SLEP1_g43865</name>
</gene>
<protein>
    <submittedName>
        <fullName evidence="2">Uncharacterized protein</fullName>
    </submittedName>
</protein>
<name>A0AAV5LF68_9ROSI</name>
<feature type="chain" id="PRO_5043349460" evidence="1">
    <location>
        <begin position="24"/>
        <end position="131"/>
    </location>
</feature>
<keyword evidence="3" id="KW-1185">Reference proteome</keyword>
<feature type="signal peptide" evidence="1">
    <location>
        <begin position="1"/>
        <end position="23"/>
    </location>
</feature>